<comment type="catalytic activity">
    <reaction evidence="6">
        <text>[amino-group carrier protein]-C-terminal-N-(1-carboxy-5-oxopentan-1-yl)-L-glutamine + phosphate + NADP(+) = [amino-group carrier protein]-C-terminal-N-(1-carboxy-5-phosphooxy-5-oxopentan-1-yl)-L-glutamine + NADPH + H(+)</text>
        <dbReference type="Rhea" id="RHEA:41948"/>
        <dbReference type="Rhea" id="RHEA-COMP:9712"/>
        <dbReference type="Rhea" id="RHEA-COMP:9714"/>
        <dbReference type="ChEBI" id="CHEBI:15378"/>
        <dbReference type="ChEBI" id="CHEBI:43474"/>
        <dbReference type="ChEBI" id="CHEBI:57783"/>
        <dbReference type="ChEBI" id="CHEBI:58349"/>
        <dbReference type="ChEBI" id="CHEBI:78499"/>
        <dbReference type="ChEBI" id="CHEBI:78501"/>
        <dbReference type="EC" id="1.2.1.103"/>
    </reaction>
</comment>
<keyword evidence="3 6" id="KW-0521">NADP</keyword>
<evidence type="ECO:0000256" key="2">
    <source>
        <dbReference type="ARBA" id="ARBA00022605"/>
    </source>
</evidence>
<dbReference type="OrthoDB" id="9801289at2"/>
<dbReference type="SUPFAM" id="SSF51735">
    <property type="entry name" value="NAD(P)-binding Rossmann-fold domains"/>
    <property type="match status" value="1"/>
</dbReference>
<evidence type="ECO:0000256" key="4">
    <source>
        <dbReference type="ARBA" id="ARBA00023002"/>
    </source>
</evidence>
<dbReference type="UniPathway" id="UPA00033">
    <property type="reaction ID" value="UER00037"/>
</dbReference>
<dbReference type="GO" id="GO:0003942">
    <property type="term" value="F:N-acetyl-gamma-glutamyl-phosphate reductase activity"/>
    <property type="evidence" value="ECO:0007669"/>
    <property type="project" value="InterPro"/>
</dbReference>
<dbReference type="CDD" id="cd24151">
    <property type="entry name" value="AGPR_1_N_LysY"/>
    <property type="match status" value="1"/>
</dbReference>
<dbReference type="InterPro" id="IPR000534">
    <property type="entry name" value="Semialdehyde_DH_NAD-bd"/>
</dbReference>
<dbReference type="Gene3D" id="3.30.360.10">
    <property type="entry name" value="Dihydrodipicolinate Reductase, domain 2"/>
    <property type="match status" value="1"/>
</dbReference>
<dbReference type="SUPFAM" id="SSF55347">
    <property type="entry name" value="Glyceraldehyde-3-phosphate dehydrogenase-like, C-terminal domain"/>
    <property type="match status" value="1"/>
</dbReference>
<dbReference type="InterPro" id="IPR037535">
    <property type="entry name" value="LysY"/>
</dbReference>
<dbReference type="GO" id="GO:0006526">
    <property type="term" value="P:L-arginine biosynthetic process"/>
    <property type="evidence" value="ECO:0007669"/>
    <property type="project" value="InterPro"/>
</dbReference>
<keyword evidence="1 6" id="KW-0963">Cytoplasm</keyword>
<evidence type="ECO:0000256" key="5">
    <source>
        <dbReference type="ARBA" id="ARBA00023154"/>
    </source>
</evidence>
<dbReference type="AlphaFoldDB" id="A0A511RHV3"/>
<proteinExistence type="inferred from homology"/>
<dbReference type="InterPro" id="IPR058924">
    <property type="entry name" value="AGPR_dimerisation_dom"/>
</dbReference>
<comment type="caution">
    <text evidence="8">The sequence shown here is derived from an EMBL/GenBank/DDBJ whole genome shotgun (WGS) entry which is preliminary data.</text>
</comment>
<dbReference type="SMART" id="SM00859">
    <property type="entry name" value="Semialdhyde_dh"/>
    <property type="match status" value="1"/>
</dbReference>
<evidence type="ECO:0000313" key="9">
    <source>
        <dbReference type="Proteomes" id="UP000321827"/>
    </source>
</evidence>
<protein>
    <recommendedName>
        <fullName evidence="6">[LysW]-L-2-aminoadipate 6-phosphate reductase</fullName>
        <ecNumber evidence="6">1.2.1.103</ecNumber>
    </recommendedName>
</protein>
<comment type="similarity">
    <text evidence="6">Belongs to the NAGSA dehydrogenase family. Type 1 subfamily. LysY sub-subfamily.</text>
</comment>
<dbReference type="Gene3D" id="3.40.50.720">
    <property type="entry name" value="NAD(P)-binding Rossmann-like Domain"/>
    <property type="match status" value="1"/>
</dbReference>
<dbReference type="InterPro" id="IPR050085">
    <property type="entry name" value="AGPR"/>
</dbReference>
<dbReference type="GO" id="GO:0043870">
    <property type="term" value="F:N-acetyl-gamma-aminoadipyl-phosphate reductase activity"/>
    <property type="evidence" value="ECO:0007669"/>
    <property type="project" value="RHEA"/>
</dbReference>
<dbReference type="Proteomes" id="UP000321827">
    <property type="component" value="Unassembled WGS sequence"/>
</dbReference>
<keyword evidence="2 6" id="KW-0028">Amino-acid biosynthesis</keyword>
<name>A0A511RHV3_9DEIN</name>
<dbReference type="RefSeq" id="WP_147144809.1">
    <property type="nucleotide sequence ID" value="NZ_BJXN01000001.1"/>
</dbReference>
<dbReference type="Pfam" id="PF22698">
    <property type="entry name" value="Semialdhyde_dhC_1"/>
    <property type="match status" value="1"/>
</dbReference>
<dbReference type="HAMAP" id="MF_00150">
    <property type="entry name" value="ArgC_type1"/>
    <property type="match status" value="1"/>
</dbReference>
<keyword evidence="4 6" id="KW-0560">Oxidoreductase</keyword>
<reference evidence="8 9" key="1">
    <citation type="submission" date="2019-07" db="EMBL/GenBank/DDBJ databases">
        <title>Whole genome shotgun sequence of Oceanithermus desulfurans NBRC 100063.</title>
        <authorList>
            <person name="Hosoyama A."/>
            <person name="Uohara A."/>
            <person name="Ohji S."/>
            <person name="Ichikawa N."/>
        </authorList>
    </citation>
    <scope>NUCLEOTIDE SEQUENCE [LARGE SCALE GENOMIC DNA]</scope>
    <source>
        <strain evidence="8 9">NBRC 100063</strain>
    </source>
</reference>
<evidence type="ECO:0000313" key="8">
    <source>
        <dbReference type="EMBL" id="GEM88677.1"/>
    </source>
</evidence>
<feature type="domain" description="Semialdehyde dehydrogenase NAD-binding" evidence="7">
    <location>
        <begin position="5"/>
        <end position="140"/>
    </location>
</feature>
<comment type="subcellular location">
    <subcellularLocation>
        <location evidence="6">Cytoplasm</location>
    </subcellularLocation>
</comment>
<evidence type="ECO:0000256" key="1">
    <source>
        <dbReference type="ARBA" id="ARBA00022490"/>
    </source>
</evidence>
<evidence type="ECO:0000259" key="7">
    <source>
        <dbReference type="SMART" id="SM00859"/>
    </source>
</evidence>
<feature type="binding site" evidence="6">
    <location>
        <begin position="12"/>
        <end position="15"/>
    </location>
    <ligand>
        <name>NADP(+)</name>
        <dbReference type="ChEBI" id="CHEBI:58349"/>
    </ligand>
</feature>
<dbReference type="PANTHER" id="PTHR32338:SF11">
    <property type="entry name" value="[LYSW]-L-2-AMINOADIPATE_[LYSW]-L-GLUTAMATE PHOSPHATE REDUCTASE-RELATED"/>
    <property type="match status" value="1"/>
</dbReference>
<feature type="active site" evidence="6">
    <location>
        <position position="148"/>
    </location>
</feature>
<evidence type="ECO:0000256" key="3">
    <source>
        <dbReference type="ARBA" id="ARBA00022857"/>
    </source>
</evidence>
<dbReference type="GO" id="GO:0070401">
    <property type="term" value="F:NADP+ binding"/>
    <property type="evidence" value="ECO:0007669"/>
    <property type="project" value="InterPro"/>
</dbReference>
<organism evidence="8 9">
    <name type="scientific">Oceanithermus desulfurans NBRC 100063</name>
    <dbReference type="NCBI Taxonomy" id="1227550"/>
    <lineage>
        <taxon>Bacteria</taxon>
        <taxon>Thermotogati</taxon>
        <taxon>Deinococcota</taxon>
        <taxon>Deinococci</taxon>
        <taxon>Thermales</taxon>
        <taxon>Thermaceae</taxon>
        <taxon>Oceanithermus</taxon>
    </lineage>
</organism>
<gene>
    <name evidence="8" type="primary">argC</name>
    <name evidence="6" type="synonym">lysY</name>
    <name evidence="8" type="ORF">ODE01S_01110</name>
</gene>
<comment type="pathway">
    <text evidence="6">Amino-acid biosynthesis; L-lysine biosynthesis via AAA pathway; L-lysine from L-alpha-aminoadipate (Thermus route): step 3/5.</text>
</comment>
<dbReference type="GO" id="GO:0019878">
    <property type="term" value="P:lysine biosynthetic process via aminoadipic acid"/>
    <property type="evidence" value="ECO:0007669"/>
    <property type="project" value="UniProtKB-UniRule"/>
</dbReference>
<comment type="function">
    <text evidence="6">Catalyzes the NADPH-dependent reduction of [LysW]-aminoadipate 6-phosphate to yield [LysW]-aminoadipate 6-semialdehyde.</text>
</comment>
<dbReference type="InterPro" id="IPR036291">
    <property type="entry name" value="NAD(P)-bd_dom_sf"/>
</dbReference>
<dbReference type="EC" id="1.2.1.103" evidence="6"/>
<dbReference type="GO" id="GO:0005737">
    <property type="term" value="C:cytoplasm"/>
    <property type="evidence" value="ECO:0007669"/>
    <property type="project" value="UniProtKB-SubCell"/>
</dbReference>
<dbReference type="HAMAP" id="MF_02083">
    <property type="entry name" value="LysY"/>
    <property type="match status" value="1"/>
</dbReference>
<evidence type="ECO:0000256" key="6">
    <source>
        <dbReference type="HAMAP-Rule" id="MF_02083"/>
    </source>
</evidence>
<dbReference type="CDD" id="cd23939">
    <property type="entry name" value="AGPR_1_C_LysY"/>
    <property type="match status" value="1"/>
</dbReference>
<dbReference type="EMBL" id="BJXN01000001">
    <property type="protein sequence ID" value="GEM88677.1"/>
    <property type="molecule type" value="Genomic_DNA"/>
</dbReference>
<sequence>MEPLRTVIVGGSGYAGGEFLRLALGHPYLDIVQVTSRRYLRQPVSFVHPNLRGQTNLKFSDPEKLEEADLLVLGLPHGVASQNFDHYKEKAPYIIDLSADFRLKTLELYERFYGAHPRPELLEQFAYANPEINAEAIQNANWLAGAGCTATATLLGLYPLYAQGLVARHAVFVTVMVGSSAAGAEPSPAGHHPERSGALRVYKPTGHRHTAEVIDYLPGTPEVHMTAVASERIRGILMTAQVFIPDGFSEQDVWQAYREFYADKPFVRLVKQRRGIHRYPDPKVVTGSNYADVGFELEPDTGRLVVISAIDNLVKGTAGHAIQALNLRMGWDERTGLEFPGLHP</sequence>
<dbReference type="PANTHER" id="PTHR32338">
    <property type="entry name" value="N-ACETYL-GAMMA-GLUTAMYL-PHOSPHATE REDUCTASE, CHLOROPLASTIC-RELATED-RELATED"/>
    <property type="match status" value="1"/>
</dbReference>
<dbReference type="Pfam" id="PF01118">
    <property type="entry name" value="Semialdhyde_dh"/>
    <property type="match status" value="1"/>
</dbReference>
<feature type="binding site" evidence="6">
    <location>
        <position position="312"/>
    </location>
    <ligand>
        <name>NADP(+)</name>
        <dbReference type="ChEBI" id="CHEBI:58349"/>
    </ligand>
</feature>
<dbReference type="GO" id="GO:0051287">
    <property type="term" value="F:NAD binding"/>
    <property type="evidence" value="ECO:0007669"/>
    <property type="project" value="InterPro"/>
</dbReference>
<feature type="binding site" evidence="6">
    <location>
        <begin position="36"/>
        <end position="38"/>
    </location>
    <ligand>
        <name>NADP(+)</name>
        <dbReference type="ChEBI" id="CHEBI:58349"/>
    </ligand>
</feature>
<keyword evidence="5 6" id="KW-0457">Lysine biosynthesis</keyword>
<dbReference type="NCBIfam" id="TIGR01850">
    <property type="entry name" value="argC"/>
    <property type="match status" value="1"/>
</dbReference>
<accession>A0A511RHV3</accession>
<dbReference type="InterPro" id="IPR000706">
    <property type="entry name" value="AGPR_type-1"/>
</dbReference>